<evidence type="ECO:0000259" key="1">
    <source>
        <dbReference type="Pfam" id="PF13472"/>
    </source>
</evidence>
<feature type="domain" description="SGNH hydrolase-type esterase" evidence="1">
    <location>
        <begin position="70"/>
        <end position="218"/>
    </location>
</feature>
<dbReference type="SUPFAM" id="SSF52266">
    <property type="entry name" value="SGNH hydrolase"/>
    <property type="match status" value="1"/>
</dbReference>
<sequence>MTRKILASILLTLAAIVVIGGGWVYATIRDMSGAEYWEKSIKAFETKDTESPPPKGAVLFVGSSSIVFWRSLAEDFAPIPVINRGFGGSQMNHLNYYRNRIVHKYKPKIIVVYEGDNDIAAGLTAGQVLEDYEDFISYVEDTLPNAKVCFIAIKPSVRRESLWPTMLQVNQEIRDRAETQANLCFFDIGPPMLSETGGPRPDLFVSDGLHLNGKGYDIWTKTIRPRLSEMWTEAQ</sequence>
<dbReference type="PANTHER" id="PTHR30383:SF5">
    <property type="entry name" value="SGNH HYDROLASE-TYPE ESTERASE DOMAIN-CONTAINING PROTEIN"/>
    <property type="match status" value="1"/>
</dbReference>
<dbReference type="InterPro" id="IPR051532">
    <property type="entry name" value="Ester_Hydrolysis_Enzymes"/>
</dbReference>
<dbReference type="EMBL" id="UINC01003132">
    <property type="protein sequence ID" value="SVA03634.1"/>
    <property type="molecule type" value="Genomic_DNA"/>
</dbReference>
<dbReference type="InterPro" id="IPR013830">
    <property type="entry name" value="SGNH_hydro"/>
</dbReference>
<dbReference type="GO" id="GO:0004622">
    <property type="term" value="F:phosphatidylcholine lysophospholipase activity"/>
    <property type="evidence" value="ECO:0007669"/>
    <property type="project" value="TreeGrafter"/>
</dbReference>
<dbReference type="InterPro" id="IPR036514">
    <property type="entry name" value="SGNH_hydro_sf"/>
</dbReference>
<name>A0A381SJL8_9ZZZZ</name>
<accession>A0A381SJL8</accession>
<protein>
    <recommendedName>
        <fullName evidence="1">SGNH hydrolase-type esterase domain-containing protein</fullName>
    </recommendedName>
</protein>
<evidence type="ECO:0000313" key="2">
    <source>
        <dbReference type="EMBL" id="SVA03634.1"/>
    </source>
</evidence>
<organism evidence="2">
    <name type="scientific">marine metagenome</name>
    <dbReference type="NCBI Taxonomy" id="408172"/>
    <lineage>
        <taxon>unclassified sequences</taxon>
        <taxon>metagenomes</taxon>
        <taxon>ecological metagenomes</taxon>
    </lineage>
</organism>
<gene>
    <name evidence="2" type="ORF">METZ01_LOCUS56488</name>
</gene>
<proteinExistence type="predicted"/>
<dbReference type="Pfam" id="PF13472">
    <property type="entry name" value="Lipase_GDSL_2"/>
    <property type="match status" value="1"/>
</dbReference>
<dbReference type="PANTHER" id="PTHR30383">
    <property type="entry name" value="THIOESTERASE 1/PROTEASE 1/LYSOPHOSPHOLIPASE L1"/>
    <property type="match status" value="1"/>
</dbReference>
<reference evidence="2" key="1">
    <citation type="submission" date="2018-05" db="EMBL/GenBank/DDBJ databases">
        <authorList>
            <person name="Lanie J.A."/>
            <person name="Ng W.-L."/>
            <person name="Kazmierczak K.M."/>
            <person name="Andrzejewski T.M."/>
            <person name="Davidsen T.M."/>
            <person name="Wayne K.J."/>
            <person name="Tettelin H."/>
            <person name="Glass J.I."/>
            <person name="Rusch D."/>
            <person name="Podicherti R."/>
            <person name="Tsui H.-C.T."/>
            <person name="Winkler M.E."/>
        </authorList>
    </citation>
    <scope>NUCLEOTIDE SEQUENCE</scope>
</reference>
<dbReference type="Gene3D" id="3.40.50.1110">
    <property type="entry name" value="SGNH hydrolase"/>
    <property type="match status" value="1"/>
</dbReference>
<dbReference type="AlphaFoldDB" id="A0A381SJL8"/>